<dbReference type="PANTHER" id="PTHR47331">
    <property type="entry name" value="PHD-TYPE DOMAIN-CONTAINING PROTEIN"/>
    <property type="match status" value="1"/>
</dbReference>
<reference evidence="1" key="2">
    <citation type="submission" date="2020-06" db="EMBL/GenBank/DDBJ databases">
        <authorList>
            <person name="Sheffer M."/>
        </authorList>
    </citation>
    <scope>NUCLEOTIDE SEQUENCE</scope>
</reference>
<proteinExistence type="predicted"/>
<dbReference type="GO" id="GO:0003676">
    <property type="term" value="F:nucleic acid binding"/>
    <property type="evidence" value="ECO:0007669"/>
    <property type="project" value="InterPro"/>
</dbReference>
<comment type="caution">
    <text evidence="1">The sequence shown here is derived from an EMBL/GenBank/DDBJ whole genome shotgun (WGS) entry which is preliminary data.</text>
</comment>
<sequence length="229" mass="26700">MLNSSLYVDDLFYEANTINKAFDLSIAAVEILKDANRNLRKFKTNSDELRNLYCERGMDDIEKSSMCPLKVLGLCSEIWSDSAQTFKRTELELKHLWSVISHPMVKDFYASHKIQWRFIFEKAAFLGGIYERLIRSVKLALRKTLIKTTLSREELETLIIEIEGVLGSRPLTYVFFDFQEPVPLTPAYFLLGRRVNSLPPARLTSDTNLSNRKMVIKRFNYRERLTNPF</sequence>
<evidence type="ECO:0000313" key="1">
    <source>
        <dbReference type="EMBL" id="KAF8785766.1"/>
    </source>
</evidence>
<dbReference type="EMBL" id="JABXBU010000030">
    <property type="protein sequence ID" value="KAF8785766.1"/>
    <property type="molecule type" value="Genomic_DNA"/>
</dbReference>
<accession>A0A8T0F3K4</accession>
<organism evidence="1 2">
    <name type="scientific">Argiope bruennichi</name>
    <name type="common">Wasp spider</name>
    <name type="synonym">Aranea bruennichi</name>
    <dbReference type="NCBI Taxonomy" id="94029"/>
    <lineage>
        <taxon>Eukaryota</taxon>
        <taxon>Metazoa</taxon>
        <taxon>Ecdysozoa</taxon>
        <taxon>Arthropoda</taxon>
        <taxon>Chelicerata</taxon>
        <taxon>Arachnida</taxon>
        <taxon>Araneae</taxon>
        <taxon>Araneomorphae</taxon>
        <taxon>Entelegynae</taxon>
        <taxon>Araneoidea</taxon>
        <taxon>Araneidae</taxon>
        <taxon>Argiope</taxon>
    </lineage>
</organism>
<evidence type="ECO:0000313" key="2">
    <source>
        <dbReference type="Proteomes" id="UP000807504"/>
    </source>
</evidence>
<reference evidence="1" key="1">
    <citation type="journal article" date="2020" name="bioRxiv">
        <title>Chromosome-level reference genome of the European wasp spider Argiope bruennichi: a resource for studies on range expansion and evolutionary adaptation.</title>
        <authorList>
            <person name="Sheffer M.M."/>
            <person name="Hoppe A."/>
            <person name="Krehenwinkel H."/>
            <person name="Uhl G."/>
            <person name="Kuss A.W."/>
            <person name="Jensen L."/>
            <person name="Jensen C."/>
            <person name="Gillespie R.G."/>
            <person name="Hoff K.J."/>
            <person name="Prost S."/>
        </authorList>
    </citation>
    <scope>NUCLEOTIDE SEQUENCE</scope>
</reference>
<dbReference type="Gene3D" id="3.30.420.10">
    <property type="entry name" value="Ribonuclease H-like superfamily/Ribonuclease H"/>
    <property type="match status" value="1"/>
</dbReference>
<dbReference type="Proteomes" id="UP000807504">
    <property type="component" value="Unassembled WGS sequence"/>
</dbReference>
<dbReference type="InterPro" id="IPR036397">
    <property type="entry name" value="RNaseH_sf"/>
</dbReference>
<dbReference type="AlphaFoldDB" id="A0A8T0F3K4"/>
<name>A0A8T0F3K4_ARGBR</name>
<keyword evidence="2" id="KW-1185">Reference proteome</keyword>
<protein>
    <submittedName>
        <fullName evidence="1">Uncharacterized protein</fullName>
    </submittedName>
</protein>
<gene>
    <name evidence="1" type="ORF">HNY73_011272</name>
</gene>